<protein>
    <submittedName>
        <fullName evidence="1">HMA2 domain-containing protein</fullName>
    </submittedName>
</protein>
<evidence type="ECO:0000313" key="1">
    <source>
        <dbReference type="EMBL" id="MEQ2421942.1"/>
    </source>
</evidence>
<sequence>MSYASGFMVGTSIGKAVYDLFHNKKGKAAAAAAPAGAFRPQVQAAKGVPEVPRFACVSVLKGRRRYRAAALVGNAELARLIEEKVSTLPNIQFIQVSVVTGSILVFAHSEGTLDRLENFFRFRLFPNVVEGIVSAVCDAEKQEGQKKEETTYLKAVRDTGAFFSSIIRNESSRFFDLRTVAALLLTLRGLRKVVFMGQRPSGPQMLWWALSLLRGR</sequence>
<dbReference type="RefSeq" id="WP_020310243.1">
    <property type="nucleotide sequence ID" value="NZ_JBBMEU010000017.1"/>
</dbReference>
<name>A0ABV1CUW6_9FIRM</name>
<comment type="caution">
    <text evidence="1">The sequence shown here is derived from an EMBL/GenBank/DDBJ whole genome shotgun (WGS) entry which is preliminary data.</text>
</comment>
<proteinExistence type="predicted"/>
<gene>
    <name evidence="1" type="ORF">WMO23_04245</name>
</gene>
<reference evidence="1 2" key="1">
    <citation type="submission" date="2024-03" db="EMBL/GenBank/DDBJ databases">
        <title>Human intestinal bacterial collection.</title>
        <authorList>
            <person name="Pauvert C."/>
            <person name="Hitch T.C.A."/>
            <person name="Clavel T."/>
        </authorList>
    </citation>
    <scope>NUCLEOTIDE SEQUENCE [LARGE SCALE GENOMIC DNA]</scope>
    <source>
        <strain evidence="1 2">CLA-AA-H81</strain>
    </source>
</reference>
<evidence type="ECO:0000313" key="2">
    <source>
        <dbReference type="Proteomes" id="UP001433088"/>
    </source>
</evidence>
<dbReference type="EMBL" id="JBBMEU010000017">
    <property type="protein sequence ID" value="MEQ2421942.1"/>
    <property type="molecule type" value="Genomic_DNA"/>
</dbReference>
<keyword evidence="2" id="KW-1185">Reference proteome</keyword>
<dbReference type="Proteomes" id="UP001433088">
    <property type="component" value="Unassembled WGS sequence"/>
</dbReference>
<organism evidence="1 2">
    <name type="scientific">Megasphaera intestinihominis</name>
    <dbReference type="NCBI Taxonomy" id="3133159"/>
    <lineage>
        <taxon>Bacteria</taxon>
        <taxon>Bacillati</taxon>
        <taxon>Bacillota</taxon>
        <taxon>Negativicutes</taxon>
        <taxon>Veillonellales</taxon>
        <taxon>Veillonellaceae</taxon>
        <taxon>Megasphaera</taxon>
    </lineage>
</organism>
<accession>A0ABV1CUW6</accession>
<dbReference type="Pfam" id="PF19991">
    <property type="entry name" value="HMA_2"/>
    <property type="match status" value="1"/>
</dbReference>